<dbReference type="Gene3D" id="3.40.50.300">
    <property type="entry name" value="P-loop containing nucleotide triphosphate hydrolases"/>
    <property type="match status" value="1"/>
</dbReference>
<reference evidence="1 2" key="1">
    <citation type="submission" date="2020-08" db="EMBL/GenBank/DDBJ databases">
        <title>Genomic Encyclopedia of Type Strains, Phase IV (KMG-IV): sequencing the most valuable type-strain genomes for metagenomic binning, comparative biology and taxonomic classification.</title>
        <authorList>
            <person name="Goeker M."/>
        </authorList>
    </citation>
    <scope>NUCLEOTIDE SEQUENCE [LARGE SCALE GENOMIC DNA]</scope>
    <source>
        <strain evidence="1 2">DSM 16268</strain>
    </source>
</reference>
<dbReference type="SUPFAM" id="SSF53795">
    <property type="entry name" value="PEP carboxykinase-like"/>
    <property type="match status" value="1"/>
</dbReference>
<evidence type="ECO:0008006" key="3">
    <source>
        <dbReference type="Google" id="ProtNLM"/>
    </source>
</evidence>
<proteinExistence type="predicted"/>
<keyword evidence="2" id="KW-1185">Reference proteome</keyword>
<sequence>MRPVSLAGLPAYARALLAEAEAFAPAETDREALVLPGLTIDLTAGRGALTELCRAQLVPPAAEPMPAVRASVLAFDATMAGWPAPAPWDTEAGFSARAFDASLTGEGLRGFYYHDAPSWQIFDPATGRGVYSLPEPLAVPPWERGAPLRLFMHWAYAASGRRFTHAATLGLDGRGVLLVGGSGSGKSGTTLSGVLHGLTSVGDDYVMLERNGPIVARALFRTFKQDAPGLDRVGLRPEDLPSAELNWAGKYEFDAAALVPGGLVDTLAIDAIVIPEITGGSTTEIVPTSSQIAALRLAPSAVFQLPGDREEGFRFFSGLARSLPAYRARLGRDPADVAAAFRRLFAELPRHVD</sequence>
<dbReference type="EMBL" id="JACHOO010000001">
    <property type="protein sequence ID" value="MBB5751651.1"/>
    <property type="molecule type" value="Genomic_DNA"/>
</dbReference>
<dbReference type="RefSeq" id="WP_183852505.1">
    <property type="nucleotide sequence ID" value="NZ_JACHOO010000001.1"/>
</dbReference>
<protein>
    <recommendedName>
        <fullName evidence="3">Serine kinase</fullName>
    </recommendedName>
</protein>
<organism evidence="1 2">
    <name type="scientific">Prosthecomicrobium pneumaticum</name>
    <dbReference type="NCBI Taxonomy" id="81895"/>
    <lineage>
        <taxon>Bacteria</taxon>
        <taxon>Pseudomonadati</taxon>
        <taxon>Pseudomonadota</taxon>
        <taxon>Alphaproteobacteria</taxon>
        <taxon>Hyphomicrobiales</taxon>
        <taxon>Kaistiaceae</taxon>
        <taxon>Prosthecomicrobium</taxon>
    </lineage>
</organism>
<dbReference type="AlphaFoldDB" id="A0A7W9CU38"/>
<evidence type="ECO:0000313" key="1">
    <source>
        <dbReference type="EMBL" id="MBB5751651.1"/>
    </source>
</evidence>
<dbReference type="InterPro" id="IPR027417">
    <property type="entry name" value="P-loop_NTPase"/>
</dbReference>
<gene>
    <name evidence="1" type="ORF">GGQ63_000694</name>
</gene>
<evidence type="ECO:0000313" key="2">
    <source>
        <dbReference type="Proteomes" id="UP000523821"/>
    </source>
</evidence>
<name>A0A7W9CU38_9HYPH</name>
<comment type="caution">
    <text evidence="1">The sequence shown here is derived from an EMBL/GenBank/DDBJ whole genome shotgun (WGS) entry which is preliminary data.</text>
</comment>
<dbReference type="Proteomes" id="UP000523821">
    <property type="component" value="Unassembled WGS sequence"/>
</dbReference>
<accession>A0A7W9CU38</accession>